<keyword evidence="2" id="KW-0449">Lipoprotein</keyword>
<sequence length="137" mass="14866">MKKILLSAAGIVMAASLLACPPPAAAQAMEAPSHAASAGIAAKLMVRDSVRGLRVESLRSQRRNDVMVVQAEILNTRHSNAQLYFRFRWLDADGMQQGDEQAWKPLTFLGLQNRYVTGVAGGPQAVDFRIEMSAESP</sequence>
<gene>
    <name evidence="2" type="ORF">SAMEA1982600_03372</name>
</gene>
<keyword evidence="1" id="KW-0732">Signal</keyword>
<dbReference type="InterPro" id="IPR010824">
    <property type="entry name" value="DUF1425"/>
</dbReference>
<dbReference type="Pfam" id="PF07233">
    <property type="entry name" value="DUF1425"/>
    <property type="match status" value="1"/>
</dbReference>
<protein>
    <submittedName>
        <fullName evidence="2">Predicted periplasmic lipoprotein</fullName>
    </submittedName>
</protein>
<dbReference type="Gene3D" id="2.60.40.3230">
    <property type="match status" value="1"/>
</dbReference>
<dbReference type="Proteomes" id="UP000077037">
    <property type="component" value="Unassembled WGS sequence"/>
</dbReference>
<dbReference type="AlphaFoldDB" id="A0A157Q904"/>
<dbReference type="CDD" id="cd09030">
    <property type="entry name" value="DUF1425"/>
    <property type="match status" value="1"/>
</dbReference>
<dbReference type="PROSITE" id="PS51257">
    <property type="entry name" value="PROKAR_LIPOPROTEIN"/>
    <property type="match status" value="1"/>
</dbReference>
<dbReference type="RefSeq" id="WP_162270282.1">
    <property type="nucleotide sequence ID" value="NZ_FKBS01000017.1"/>
</dbReference>
<reference evidence="2 3" key="1">
    <citation type="submission" date="2016-03" db="EMBL/GenBank/DDBJ databases">
        <authorList>
            <consortium name="Pathogen Informatics"/>
        </authorList>
    </citation>
    <scope>NUCLEOTIDE SEQUENCE [LARGE SCALE GENOMIC DNA]</scope>
    <source>
        <strain evidence="2 3">NCTC13364</strain>
    </source>
</reference>
<evidence type="ECO:0000256" key="1">
    <source>
        <dbReference type="SAM" id="SignalP"/>
    </source>
</evidence>
<proteinExistence type="predicted"/>
<feature type="chain" id="PRO_5007615193" evidence="1">
    <location>
        <begin position="20"/>
        <end position="137"/>
    </location>
</feature>
<dbReference type="InterPro" id="IPR038483">
    <property type="entry name" value="YcfL-like_sf"/>
</dbReference>
<evidence type="ECO:0000313" key="3">
    <source>
        <dbReference type="Proteomes" id="UP000077037"/>
    </source>
</evidence>
<accession>A0A157Q904</accession>
<name>A0A157Q904_9BORD</name>
<organism evidence="2 3">
    <name type="scientific">Bordetella ansorpii</name>
    <dbReference type="NCBI Taxonomy" id="288768"/>
    <lineage>
        <taxon>Bacteria</taxon>
        <taxon>Pseudomonadati</taxon>
        <taxon>Pseudomonadota</taxon>
        <taxon>Betaproteobacteria</taxon>
        <taxon>Burkholderiales</taxon>
        <taxon>Alcaligenaceae</taxon>
        <taxon>Bordetella</taxon>
    </lineage>
</organism>
<feature type="signal peptide" evidence="1">
    <location>
        <begin position="1"/>
        <end position="19"/>
    </location>
</feature>
<dbReference type="EMBL" id="FKBS01000017">
    <property type="protein sequence ID" value="SAI42098.1"/>
    <property type="molecule type" value="Genomic_DNA"/>
</dbReference>
<evidence type="ECO:0000313" key="2">
    <source>
        <dbReference type="EMBL" id="SAI42098.1"/>
    </source>
</evidence>